<keyword evidence="1" id="KW-0472">Membrane</keyword>
<evidence type="ECO:0000313" key="2">
    <source>
        <dbReference type="EMBL" id="GAA2085313.1"/>
    </source>
</evidence>
<feature type="transmembrane region" description="Helical" evidence="1">
    <location>
        <begin position="41"/>
        <end position="60"/>
    </location>
</feature>
<reference evidence="2 3" key="1">
    <citation type="journal article" date="2019" name="Int. J. Syst. Evol. Microbiol.">
        <title>The Global Catalogue of Microorganisms (GCM) 10K type strain sequencing project: providing services to taxonomists for standard genome sequencing and annotation.</title>
        <authorList>
            <consortium name="The Broad Institute Genomics Platform"/>
            <consortium name="The Broad Institute Genome Sequencing Center for Infectious Disease"/>
            <person name="Wu L."/>
            <person name="Ma J."/>
        </authorList>
    </citation>
    <scope>NUCLEOTIDE SEQUENCE [LARGE SCALE GENOMIC DNA]</scope>
    <source>
        <strain evidence="2 3">JCM 15749</strain>
    </source>
</reference>
<dbReference type="Proteomes" id="UP001501480">
    <property type="component" value="Unassembled WGS sequence"/>
</dbReference>
<proteinExistence type="predicted"/>
<organism evidence="2 3">
    <name type="scientific">Aeromicrobium halocynthiae</name>
    <dbReference type="NCBI Taxonomy" id="560557"/>
    <lineage>
        <taxon>Bacteria</taxon>
        <taxon>Bacillati</taxon>
        <taxon>Actinomycetota</taxon>
        <taxon>Actinomycetes</taxon>
        <taxon>Propionibacteriales</taxon>
        <taxon>Nocardioidaceae</taxon>
        <taxon>Aeromicrobium</taxon>
    </lineage>
</organism>
<dbReference type="EMBL" id="BAAAPY010000015">
    <property type="protein sequence ID" value="GAA2085313.1"/>
    <property type="molecule type" value="Genomic_DNA"/>
</dbReference>
<dbReference type="RefSeq" id="WP_344330094.1">
    <property type="nucleotide sequence ID" value="NZ_BAAAPY010000015.1"/>
</dbReference>
<keyword evidence="3" id="KW-1185">Reference proteome</keyword>
<evidence type="ECO:0000256" key="1">
    <source>
        <dbReference type="SAM" id="Phobius"/>
    </source>
</evidence>
<comment type="caution">
    <text evidence="2">The sequence shown here is derived from an EMBL/GenBank/DDBJ whole genome shotgun (WGS) entry which is preliminary data.</text>
</comment>
<gene>
    <name evidence="2" type="ORF">GCM10009821_28630</name>
</gene>
<evidence type="ECO:0008006" key="4">
    <source>
        <dbReference type="Google" id="ProtNLM"/>
    </source>
</evidence>
<keyword evidence="1" id="KW-0812">Transmembrane</keyword>
<evidence type="ECO:0000313" key="3">
    <source>
        <dbReference type="Proteomes" id="UP001501480"/>
    </source>
</evidence>
<sequence length="68" mass="6905">MSGSFSRWLPPATVAAVLAIGGLVAMALARAGVLPGRPWAYLYLACTALGAVAGLLTAVARAHRVAEE</sequence>
<keyword evidence="1" id="KW-1133">Transmembrane helix</keyword>
<name>A0ABN2W6X7_9ACTN</name>
<accession>A0ABN2W6X7</accession>
<protein>
    <recommendedName>
        <fullName evidence="4">DUF2530 domain-containing protein</fullName>
    </recommendedName>
</protein>